<dbReference type="InterPro" id="IPR036653">
    <property type="entry name" value="CinA-like_C"/>
</dbReference>
<feature type="domain" description="CinA C-terminal" evidence="1">
    <location>
        <begin position="39"/>
        <end position="187"/>
    </location>
</feature>
<proteinExistence type="predicted"/>
<reference evidence="2 3" key="1">
    <citation type="journal article" date="2019" name="Int. J. Syst. Evol. Microbiol.">
        <title>The Global Catalogue of Microorganisms (GCM) 10K type strain sequencing project: providing services to taxonomists for standard genome sequencing and annotation.</title>
        <authorList>
            <consortium name="The Broad Institute Genomics Platform"/>
            <consortium name="The Broad Institute Genome Sequencing Center for Infectious Disease"/>
            <person name="Wu L."/>
            <person name="Ma J."/>
        </authorList>
    </citation>
    <scope>NUCLEOTIDE SEQUENCE [LARGE SCALE GENOMIC DNA]</scope>
    <source>
        <strain evidence="2 3">JCM 14330</strain>
    </source>
</reference>
<accession>A0ABN1B8G2</accession>
<evidence type="ECO:0000313" key="2">
    <source>
        <dbReference type="EMBL" id="GAA0492543.1"/>
    </source>
</evidence>
<protein>
    <submittedName>
        <fullName evidence="2">CinA family protein</fullName>
    </submittedName>
</protein>
<dbReference type="Pfam" id="PF02464">
    <property type="entry name" value="CinA"/>
    <property type="match status" value="1"/>
</dbReference>
<dbReference type="SUPFAM" id="SSF142433">
    <property type="entry name" value="CinA-like"/>
    <property type="match status" value="1"/>
</dbReference>
<comment type="caution">
    <text evidence="2">The sequence shown here is derived from an EMBL/GenBank/DDBJ whole genome shotgun (WGS) entry which is preliminary data.</text>
</comment>
<dbReference type="Proteomes" id="UP001501706">
    <property type="component" value="Unassembled WGS sequence"/>
</dbReference>
<dbReference type="Gene3D" id="3.90.950.20">
    <property type="entry name" value="CinA-like"/>
    <property type="match status" value="1"/>
</dbReference>
<sequence>MALEFYACGHRGRRDGCARVRHVLERGIGMPESRMRTIEDIAREMRERKLLLATAESCTAGLIAAMLADVEGAGALLDCAFVVYSPDAKRHALGVPERILRTYNLTSEHVARAMGRGALARSRANVAIANTGVADGGGDGVAAGTQCYAWVFRGGEGKIAVYSETRRFPGGRNAVRERAARHALERLPYYADLAART</sequence>
<gene>
    <name evidence="2" type="ORF">GCM10009097_05300</name>
</gene>
<organism evidence="2 3">
    <name type="scientific">Pigmentiphaga daeguensis</name>
    <dbReference type="NCBI Taxonomy" id="414049"/>
    <lineage>
        <taxon>Bacteria</taxon>
        <taxon>Pseudomonadati</taxon>
        <taxon>Pseudomonadota</taxon>
        <taxon>Betaproteobacteria</taxon>
        <taxon>Burkholderiales</taxon>
        <taxon>Alcaligenaceae</taxon>
        <taxon>Pigmentiphaga</taxon>
    </lineage>
</organism>
<evidence type="ECO:0000313" key="3">
    <source>
        <dbReference type="Proteomes" id="UP001501706"/>
    </source>
</evidence>
<dbReference type="EMBL" id="BAAAEN010000002">
    <property type="protein sequence ID" value="GAA0492543.1"/>
    <property type="molecule type" value="Genomic_DNA"/>
</dbReference>
<dbReference type="InterPro" id="IPR008136">
    <property type="entry name" value="CinA_C"/>
</dbReference>
<evidence type="ECO:0000259" key="1">
    <source>
        <dbReference type="Pfam" id="PF02464"/>
    </source>
</evidence>
<dbReference type="NCBIfam" id="TIGR00199">
    <property type="entry name" value="PncC_domain"/>
    <property type="match status" value="1"/>
</dbReference>
<name>A0ABN1B8G2_9BURK</name>
<keyword evidence="3" id="KW-1185">Reference proteome</keyword>